<feature type="chain" id="PRO_5020910195" evidence="2">
    <location>
        <begin position="21"/>
        <end position="229"/>
    </location>
</feature>
<reference evidence="3 4" key="1">
    <citation type="submission" date="2019-03" db="EMBL/GenBank/DDBJ databases">
        <title>Genomic Encyclopedia of Type Strains, Phase IV (KMG-IV): sequencing the most valuable type-strain genomes for metagenomic binning, comparative biology and taxonomic classification.</title>
        <authorList>
            <person name="Goeker M."/>
        </authorList>
    </citation>
    <scope>NUCLEOTIDE SEQUENCE [LARGE SCALE GENOMIC DNA]</scope>
    <source>
        <strain evidence="3 4">DSM 28231</strain>
    </source>
</reference>
<keyword evidence="1 2" id="KW-0732">Signal</keyword>
<evidence type="ECO:0000313" key="4">
    <source>
        <dbReference type="Proteomes" id="UP000294841"/>
    </source>
</evidence>
<evidence type="ECO:0000256" key="2">
    <source>
        <dbReference type="SAM" id="SignalP"/>
    </source>
</evidence>
<name>A0A4R2N2P8_9PAST</name>
<dbReference type="PANTHER" id="PTHR35891">
    <property type="entry name" value="THIOL:DISULFIDE INTERCHANGE PROTEIN DSBA"/>
    <property type="match status" value="1"/>
</dbReference>
<dbReference type="InterPro" id="IPR023205">
    <property type="entry name" value="DsbA/DsbL"/>
</dbReference>
<dbReference type="InterPro" id="IPR050824">
    <property type="entry name" value="Thiol_disulfide_DsbA"/>
</dbReference>
<sequence>MNILRISILLLGIVLSNAFAQNTTPFSSKNVPHLPSKNIIQFEDGRDYFSYEQPILLPKRLDNKIPILFFFNYDCRVCSIAHDIVLLYSQLNHDTVVLEEYPVATNEDFLSANIFLSLKKLDQHNISDLLLFESADKKRYVELSYYDNLLNWLKGKNIEPQTFTNLFYSKEVKQQIKEIIQLTEDYGVFTYPYVIIDGKYVLTASTLYNDDYSFAVLNFLLKKIQQGKK</sequence>
<proteinExistence type="predicted"/>
<evidence type="ECO:0000256" key="1">
    <source>
        <dbReference type="ARBA" id="ARBA00022729"/>
    </source>
</evidence>
<comment type="caution">
    <text evidence="3">The sequence shown here is derived from an EMBL/GenBank/DDBJ whole genome shotgun (WGS) entry which is preliminary data.</text>
</comment>
<dbReference type="AlphaFoldDB" id="A0A4R2N2P8"/>
<dbReference type="Proteomes" id="UP000294841">
    <property type="component" value="Unassembled WGS sequence"/>
</dbReference>
<protein>
    <submittedName>
        <fullName evidence="3">Thiol:disulfide interchange protein DsbA</fullName>
    </submittedName>
</protein>
<dbReference type="InterPro" id="IPR036249">
    <property type="entry name" value="Thioredoxin-like_sf"/>
</dbReference>
<organism evidence="3 4">
    <name type="scientific">Bisgaardia hudsonensis</name>
    <dbReference type="NCBI Taxonomy" id="109472"/>
    <lineage>
        <taxon>Bacteria</taxon>
        <taxon>Pseudomonadati</taxon>
        <taxon>Pseudomonadota</taxon>
        <taxon>Gammaproteobacteria</taxon>
        <taxon>Pasteurellales</taxon>
        <taxon>Pasteurellaceae</taxon>
        <taxon>Bisgaardia</taxon>
    </lineage>
</organism>
<dbReference type="Gene3D" id="3.40.30.10">
    <property type="entry name" value="Glutaredoxin"/>
    <property type="match status" value="1"/>
</dbReference>
<gene>
    <name evidence="3" type="ORF">EV697_101217</name>
</gene>
<feature type="signal peptide" evidence="2">
    <location>
        <begin position="1"/>
        <end position="20"/>
    </location>
</feature>
<dbReference type="PANTHER" id="PTHR35891:SF2">
    <property type="entry name" value="THIOL:DISULFIDE INTERCHANGE PROTEIN DSBA"/>
    <property type="match status" value="1"/>
</dbReference>
<accession>A0A4R2N2P8</accession>
<dbReference type="CDD" id="cd03019">
    <property type="entry name" value="DsbA_DsbA"/>
    <property type="match status" value="1"/>
</dbReference>
<dbReference type="OrthoDB" id="9784896at2"/>
<dbReference type="EMBL" id="SLXI01000001">
    <property type="protein sequence ID" value="TCP14089.1"/>
    <property type="molecule type" value="Genomic_DNA"/>
</dbReference>
<dbReference type="SUPFAM" id="SSF52833">
    <property type="entry name" value="Thioredoxin-like"/>
    <property type="match status" value="1"/>
</dbReference>
<dbReference type="RefSeq" id="WP_132021676.1">
    <property type="nucleotide sequence ID" value="NZ_CP016605.1"/>
</dbReference>
<keyword evidence="4" id="KW-1185">Reference proteome</keyword>
<evidence type="ECO:0000313" key="3">
    <source>
        <dbReference type="EMBL" id="TCP14089.1"/>
    </source>
</evidence>